<keyword evidence="1 3" id="KW-0560">Oxidoreductase</keyword>
<evidence type="ECO:0000256" key="2">
    <source>
        <dbReference type="PROSITE-ProRule" id="PRU10007"/>
    </source>
</evidence>
<dbReference type="InterPro" id="IPR016162">
    <property type="entry name" value="Ald_DH_N"/>
</dbReference>
<dbReference type="Gene3D" id="3.40.309.10">
    <property type="entry name" value="Aldehyde Dehydrogenase, Chain A, domain 2"/>
    <property type="match status" value="1"/>
</dbReference>
<evidence type="ECO:0000256" key="1">
    <source>
        <dbReference type="ARBA" id="ARBA00023002"/>
    </source>
</evidence>
<dbReference type="InterPro" id="IPR015590">
    <property type="entry name" value="Aldehyde_DH_dom"/>
</dbReference>
<comment type="similarity">
    <text evidence="3">Belongs to the aldehyde dehydrogenase family.</text>
</comment>
<protein>
    <submittedName>
        <fullName evidence="5">Aldehyde dehydrogenase (NAD+)</fullName>
        <ecNumber evidence="5">1.2.1.3</ecNumber>
    </submittedName>
</protein>
<dbReference type="RefSeq" id="WP_310399096.1">
    <property type="nucleotide sequence ID" value="NZ_JAVDWW010000001.1"/>
</dbReference>
<dbReference type="SUPFAM" id="SSF53720">
    <property type="entry name" value="ALDH-like"/>
    <property type="match status" value="1"/>
</dbReference>
<dbReference type="InterPro" id="IPR016163">
    <property type="entry name" value="Ald_DH_C"/>
</dbReference>
<evidence type="ECO:0000313" key="5">
    <source>
        <dbReference type="EMBL" id="MDR7167348.1"/>
    </source>
</evidence>
<dbReference type="InterPro" id="IPR016161">
    <property type="entry name" value="Ald_DH/histidinol_DH"/>
</dbReference>
<name>A0ABU1X9Y2_9NOCA</name>
<evidence type="ECO:0000256" key="3">
    <source>
        <dbReference type="RuleBase" id="RU003345"/>
    </source>
</evidence>
<evidence type="ECO:0000313" key="6">
    <source>
        <dbReference type="Proteomes" id="UP001251217"/>
    </source>
</evidence>
<gene>
    <name evidence="5" type="ORF">J2W56_001066</name>
</gene>
<evidence type="ECO:0000259" key="4">
    <source>
        <dbReference type="Pfam" id="PF00171"/>
    </source>
</evidence>
<dbReference type="Gene3D" id="3.40.605.10">
    <property type="entry name" value="Aldehyde Dehydrogenase, Chain A, domain 1"/>
    <property type="match status" value="1"/>
</dbReference>
<dbReference type="Proteomes" id="UP001251217">
    <property type="component" value="Unassembled WGS sequence"/>
</dbReference>
<feature type="active site" evidence="2">
    <location>
        <position position="255"/>
    </location>
</feature>
<dbReference type="PANTHER" id="PTHR11699">
    <property type="entry name" value="ALDEHYDE DEHYDROGENASE-RELATED"/>
    <property type="match status" value="1"/>
</dbReference>
<dbReference type="EC" id="1.2.1.3" evidence="5"/>
<proteinExistence type="inferred from homology"/>
<reference evidence="5 6" key="1">
    <citation type="submission" date="2023-07" db="EMBL/GenBank/DDBJ databases">
        <title>Sorghum-associated microbial communities from plants grown in Nebraska, USA.</title>
        <authorList>
            <person name="Schachtman D."/>
        </authorList>
    </citation>
    <scope>NUCLEOTIDE SEQUENCE [LARGE SCALE GENOMIC DNA]</scope>
    <source>
        <strain evidence="5 6">4272</strain>
    </source>
</reference>
<dbReference type="GO" id="GO:0004029">
    <property type="term" value="F:aldehyde dehydrogenase (NAD+) activity"/>
    <property type="evidence" value="ECO:0007669"/>
    <property type="project" value="UniProtKB-EC"/>
</dbReference>
<dbReference type="EMBL" id="JAVDWW010000001">
    <property type="protein sequence ID" value="MDR7167348.1"/>
    <property type="molecule type" value="Genomic_DNA"/>
</dbReference>
<comment type="caution">
    <text evidence="5">The sequence shown here is derived from an EMBL/GenBank/DDBJ whole genome shotgun (WGS) entry which is preliminary data.</text>
</comment>
<accession>A0ABU1X9Y2</accession>
<organism evidence="5 6">
    <name type="scientific">Nocardia kruczakiae</name>
    <dbReference type="NCBI Taxonomy" id="261477"/>
    <lineage>
        <taxon>Bacteria</taxon>
        <taxon>Bacillati</taxon>
        <taxon>Actinomycetota</taxon>
        <taxon>Actinomycetes</taxon>
        <taxon>Mycobacteriales</taxon>
        <taxon>Nocardiaceae</taxon>
        <taxon>Nocardia</taxon>
    </lineage>
</organism>
<sequence>MPEIDRTPPAVHLRINGEKLATGAGGTHDHISPATGRVDATIPLADKAEIEQAVTAAHEAYQSWKRTPAAHRRALLLKLADLIEENTEEFARRATLDNGTPFTRAKGFGPLSAEWTRYYAGAADKLRGEVTGSPVYDSELGYTLTEPYGVIGIVITWNGPLISLAMKIPPAVAAGNTVVVKPSELTPFSGELFMDLVEQAGFPPGVVNILPGTAEAGAQLVSNPLVKKITFTGGPATAQHILQGCAADIKPAVLELGGKSANIVFEDADIEKACILGTTFSLILMSGQGCSFATRMIVHESIYDEVVARTKAIAESVVVGDPFAEGTMSGPVVNEAAVERILSVIERAKADGATLITGGERIGGELAGGYYIQPTIFTDVDPQSHLAQNEVFGPVLSIMKFSTEEEAIEIANCTRYALAAYVQTNDLKRAVRVASELDAGQILVNGAPNSVVGRPFGGFGLSGVGKEGGHEGIEEFLRVKAVAIGMN</sequence>
<dbReference type="PROSITE" id="PS00687">
    <property type="entry name" value="ALDEHYDE_DEHYDR_GLU"/>
    <property type="match status" value="1"/>
</dbReference>
<keyword evidence="6" id="KW-1185">Reference proteome</keyword>
<feature type="domain" description="Aldehyde dehydrogenase" evidence="4">
    <location>
        <begin position="26"/>
        <end position="482"/>
    </location>
</feature>
<dbReference type="Pfam" id="PF00171">
    <property type="entry name" value="Aldedh"/>
    <property type="match status" value="1"/>
</dbReference>
<dbReference type="InterPro" id="IPR029510">
    <property type="entry name" value="Ald_DH_CS_GLU"/>
</dbReference>